<dbReference type="EMBL" id="LXQA010164171">
    <property type="protein sequence ID" value="MCI28202.1"/>
    <property type="molecule type" value="Genomic_DNA"/>
</dbReference>
<protein>
    <submittedName>
        <fullName evidence="1">Leishmanolysin-like peptidase-like</fullName>
    </submittedName>
</protein>
<proteinExistence type="predicted"/>
<reference evidence="1 2" key="1">
    <citation type="journal article" date="2018" name="Front. Plant Sci.">
        <title>Red Clover (Trifolium pratense) and Zigzag Clover (T. medium) - A Picture of Genomic Similarities and Differences.</title>
        <authorList>
            <person name="Dluhosova J."/>
            <person name="Istvanek J."/>
            <person name="Nedelnik J."/>
            <person name="Repkova J."/>
        </authorList>
    </citation>
    <scope>NUCLEOTIDE SEQUENCE [LARGE SCALE GENOMIC DNA]</scope>
    <source>
        <strain evidence="2">cv. 10/8</strain>
        <tissue evidence="1">Leaf</tissue>
    </source>
</reference>
<evidence type="ECO:0000313" key="1">
    <source>
        <dbReference type="EMBL" id="MCI28202.1"/>
    </source>
</evidence>
<evidence type="ECO:0000313" key="2">
    <source>
        <dbReference type="Proteomes" id="UP000265520"/>
    </source>
</evidence>
<keyword evidence="2" id="KW-1185">Reference proteome</keyword>
<dbReference type="AlphaFoldDB" id="A0A392QWD9"/>
<sequence>IILILALVEAHTAKPHEHQHQRGGLERNTDNIASHSCIHDQILEQRKRPGRKVYSVTPQVYEPGLLKPLQHKGRTILEVSTSSGTQKDVKEPI</sequence>
<dbReference type="Proteomes" id="UP000265520">
    <property type="component" value="Unassembled WGS sequence"/>
</dbReference>
<comment type="caution">
    <text evidence="1">The sequence shown here is derived from an EMBL/GenBank/DDBJ whole genome shotgun (WGS) entry which is preliminary data.</text>
</comment>
<feature type="non-terminal residue" evidence="1">
    <location>
        <position position="1"/>
    </location>
</feature>
<accession>A0A392QWD9</accession>
<organism evidence="1 2">
    <name type="scientific">Trifolium medium</name>
    <dbReference type="NCBI Taxonomy" id="97028"/>
    <lineage>
        <taxon>Eukaryota</taxon>
        <taxon>Viridiplantae</taxon>
        <taxon>Streptophyta</taxon>
        <taxon>Embryophyta</taxon>
        <taxon>Tracheophyta</taxon>
        <taxon>Spermatophyta</taxon>
        <taxon>Magnoliopsida</taxon>
        <taxon>eudicotyledons</taxon>
        <taxon>Gunneridae</taxon>
        <taxon>Pentapetalae</taxon>
        <taxon>rosids</taxon>
        <taxon>fabids</taxon>
        <taxon>Fabales</taxon>
        <taxon>Fabaceae</taxon>
        <taxon>Papilionoideae</taxon>
        <taxon>50 kb inversion clade</taxon>
        <taxon>NPAAA clade</taxon>
        <taxon>Hologalegina</taxon>
        <taxon>IRL clade</taxon>
        <taxon>Trifolieae</taxon>
        <taxon>Trifolium</taxon>
    </lineage>
</organism>
<name>A0A392QWD9_9FABA</name>
<feature type="non-terminal residue" evidence="1">
    <location>
        <position position="93"/>
    </location>
</feature>